<dbReference type="STRING" id="1685379.AVO45_08925"/>
<sequence length="477" mass="53816">MTGKFDYFVIFAEMRTGSNFLESQLNTLEGVTCFGEAFNPHFIGYPNRTEILGLDKPARNADPAALIQAIRAEPGALNGFRYFHDHDPRILDSVLDDPRCAKIILTRNPLDSYVSLKIARQTGQWKLTNIKRRRQAKAEFEAGEFVAYVERLQAFQLRLLKALQRSGQTPFYLAYEDLQDIEVMNGLVRWLGLESRLANLNQNLKRQNPGPVSQKVSNPDAMTEALAELDQFNLALTPNFEPRRGPSVPSYVLAARSPLMFLPIDGSAGDEIREWMANLDGVGTDELTTGLTRRRAQRWMQAHPGHRRFTVIRHPLLRAHGVFCRRILGTGPGAFSRIRNLLRRQFKLPIPADGPGADYSPDQHRAAFGAFLEFLRLNLAGQTSIRVDANWRSQSQILSSFSEFAPPDLVLREEDAIAALPDLARTVGHSDPQIPRKPLPDAPFSLSEIHDAELEKLASDVYQRDYLLFGFQAWKPD</sequence>
<organism evidence="1 2">
    <name type="scientific">Ruegeria marisrubri</name>
    <dbReference type="NCBI Taxonomy" id="1685379"/>
    <lineage>
        <taxon>Bacteria</taxon>
        <taxon>Pseudomonadati</taxon>
        <taxon>Pseudomonadota</taxon>
        <taxon>Alphaproteobacteria</taxon>
        <taxon>Rhodobacterales</taxon>
        <taxon>Roseobacteraceae</taxon>
        <taxon>Ruegeria</taxon>
    </lineage>
</organism>
<protein>
    <submittedName>
        <fullName evidence="1">Nodulation protein NodH</fullName>
    </submittedName>
</protein>
<dbReference type="AlphaFoldDB" id="A0A0X3TQR1"/>
<dbReference type="Gene3D" id="3.40.50.300">
    <property type="entry name" value="P-loop containing nucleotide triphosphate hydrolases"/>
    <property type="match status" value="1"/>
</dbReference>
<dbReference type="InterPro" id="IPR027417">
    <property type="entry name" value="P-loop_NTPase"/>
</dbReference>
<dbReference type="RefSeq" id="WP_068347225.1">
    <property type="nucleotide sequence ID" value="NZ_LQBQ01000023.1"/>
</dbReference>
<name>A0A0X3TQR1_9RHOB</name>
<keyword evidence="2" id="KW-1185">Reference proteome</keyword>
<dbReference type="Proteomes" id="UP000053791">
    <property type="component" value="Unassembled WGS sequence"/>
</dbReference>
<comment type="caution">
    <text evidence="1">The sequence shown here is derived from an EMBL/GenBank/DDBJ whole genome shotgun (WGS) entry which is preliminary data.</text>
</comment>
<dbReference type="EMBL" id="LQBQ01000023">
    <property type="protein sequence ID" value="KUJ78074.1"/>
    <property type="molecule type" value="Genomic_DNA"/>
</dbReference>
<gene>
    <name evidence="1" type="ORF">AVO45_08925</name>
</gene>
<reference evidence="2" key="1">
    <citation type="submission" date="2015-12" db="EMBL/GenBank/DDBJ databases">
        <authorList>
            <person name="Zhang G."/>
            <person name="Stingl U."/>
        </authorList>
    </citation>
    <scope>NUCLEOTIDE SEQUENCE [LARGE SCALE GENOMIC DNA]</scope>
    <source>
        <strain evidence="2">ZGT118</strain>
    </source>
</reference>
<accession>A0A0X3TQR1</accession>
<dbReference type="OrthoDB" id="7802556at2"/>
<evidence type="ECO:0000313" key="1">
    <source>
        <dbReference type="EMBL" id="KUJ78074.1"/>
    </source>
</evidence>
<proteinExistence type="predicted"/>
<evidence type="ECO:0000313" key="2">
    <source>
        <dbReference type="Proteomes" id="UP000053791"/>
    </source>
</evidence>
<dbReference type="SUPFAM" id="SSF52540">
    <property type="entry name" value="P-loop containing nucleoside triphosphate hydrolases"/>
    <property type="match status" value="1"/>
</dbReference>